<evidence type="ECO:0000256" key="7">
    <source>
        <dbReference type="ARBA" id="ARBA00023069"/>
    </source>
</evidence>
<keyword evidence="7" id="KW-0969">Cilium</keyword>
<dbReference type="Pfam" id="PF11527">
    <property type="entry name" value="ARL2_Bind_BART"/>
    <property type="match status" value="1"/>
</dbReference>
<comment type="subcellular location">
    <subcellularLocation>
        <location evidence="1">Cell projection</location>
        <location evidence="1">Cilium</location>
    </subcellularLocation>
    <subcellularLocation>
        <location evidence="2">Cytoplasm</location>
    </subcellularLocation>
</comment>
<protein>
    <recommendedName>
        <fullName evidence="4">Cilia- and flagella-associated protein 36</fullName>
    </recommendedName>
    <alternativeName>
        <fullName evidence="9">Coiled-coil domain-containing protein 104</fullName>
    </alternativeName>
</protein>
<proteinExistence type="inferred from homology"/>
<keyword evidence="5" id="KW-0963">Cytoplasm</keyword>
<evidence type="ECO:0000313" key="11">
    <source>
        <dbReference type="EMBL" id="CCA18840.1"/>
    </source>
</evidence>
<dbReference type="Gene3D" id="1.20.1520.10">
    <property type="entry name" value="ADP-ribosylation factor-like 2-binding protein, domain"/>
    <property type="match status" value="1"/>
</dbReference>
<name>F0WCC5_9STRA</name>
<feature type="domain" description="BART" evidence="10">
    <location>
        <begin position="25"/>
        <end position="145"/>
    </location>
</feature>
<evidence type="ECO:0000256" key="1">
    <source>
        <dbReference type="ARBA" id="ARBA00004138"/>
    </source>
</evidence>
<evidence type="ECO:0000256" key="6">
    <source>
        <dbReference type="ARBA" id="ARBA00023054"/>
    </source>
</evidence>
<evidence type="ECO:0000256" key="8">
    <source>
        <dbReference type="ARBA" id="ARBA00023273"/>
    </source>
</evidence>
<dbReference type="GO" id="GO:0005930">
    <property type="term" value="C:axoneme"/>
    <property type="evidence" value="ECO:0007669"/>
    <property type="project" value="TreeGrafter"/>
</dbReference>
<dbReference type="GO" id="GO:0097546">
    <property type="term" value="C:ciliary base"/>
    <property type="evidence" value="ECO:0007669"/>
    <property type="project" value="TreeGrafter"/>
</dbReference>
<evidence type="ECO:0000256" key="4">
    <source>
        <dbReference type="ARBA" id="ARBA00021815"/>
    </source>
</evidence>
<dbReference type="InterPro" id="IPR038888">
    <property type="entry name" value="CFAP36"/>
</dbReference>
<accession>F0WCC5</accession>
<evidence type="ECO:0000259" key="10">
    <source>
        <dbReference type="Pfam" id="PF11527"/>
    </source>
</evidence>
<evidence type="ECO:0000256" key="2">
    <source>
        <dbReference type="ARBA" id="ARBA00004496"/>
    </source>
</evidence>
<evidence type="ECO:0000256" key="5">
    <source>
        <dbReference type="ARBA" id="ARBA00022490"/>
    </source>
</evidence>
<gene>
    <name evidence="11" type="primary">AlNc14C57G4305</name>
    <name evidence="11" type="ORF">ALNC14_049830</name>
</gene>
<dbReference type="InterPro" id="IPR042541">
    <property type="entry name" value="BART_sf"/>
</dbReference>
<evidence type="ECO:0000256" key="3">
    <source>
        <dbReference type="ARBA" id="ARBA00007460"/>
    </source>
</evidence>
<dbReference type="PANTHER" id="PTHR21532">
    <property type="entry name" value="PHOSPHODIESTERASE HL"/>
    <property type="match status" value="1"/>
</dbReference>
<dbReference type="PANTHER" id="PTHR21532:SF0">
    <property type="entry name" value="CILIA- AND FLAGELLA-ASSOCIATED PROTEIN 36"/>
    <property type="match status" value="1"/>
</dbReference>
<reference evidence="11" key="2">
    <citation type="submission" date="2011-02" db="EMBL/GenBank/DDBJ databases">
        <authorList>
            <person name="MacLean D."/>
        </authorList>
    </citation>
    <scope>NUCLEOTIDE SEQUENCE</scope>
</reference>
<reference evidence="11" key="1">
    <citation type="journal article" date="2011" name="PLoS Biol.">
        <title>Gene gain and loss during evolution of obligate parasitism in the white rust pathogen of Arabidopsis thaliana.</title>
        <authorList>
            <person name="Kemen E."/>
            <person name="Gardiner A."/>
            <person name="Schultz-Larsen T."/>
            <person name="Kemen A.C."/>
            <person name="Balmuth A.L."/>
            <person name="Robert-Seilaniantz A."/>
            <person name="Bailey K."/>
            <person name="Holub E."/>
            <person name="Studholme D.J."/>
            <person name="Maclean D."/>
            <person name="Jones J.D."/>
        </authorList>
    </citation>
    <scope>NUCLEOTIDE SEQUENCE</scope>
</reference>
<dbReference type="EMBL" id="FR824102">
    <property type="protein sequence ID" value="CCA18840.1"/>
    <property type="molecule type" value="Genomic_DNA"/>
</dbReference>
<comment type="similarity">
    <text evidence="3">Belongs to the CFAP36 family.</text>
</comment>
<dbReference type="AlphaFoldDB" id="F0WCC5"/>
<evidence type="ECO:0000256" key="9">
    <source>
        <dbReference type="ARBA" id="ARBA00031593"/>
    </source>
</evidence>
<dbReference type="InterPro" id="IPR023379">
    <property type="entry name" value="BART_dom"/>
</dbReference>
<sequence>MKQFDAIELINRYQLPSLRDMEEGDDVLEWVASYVGSEAFQNRIENFCDNHADKFLFLRVTQCSEEDLSSMEKSWHEVHQSFLTLCDSSIEEFLSGIGFTMERYRTRCQEETCLSESRQRHTRLSFLVQILHACLEYDQFLNVMRRVVDPNYDLKRELASAAEQILQEDSTSSRKDHASVFLEFYHANPSSDFADLEQMFSTFASFA</sequence>
<dbReference type="HOGENOM" id="CLU_1279929_0_0_1"/>
<keyword evidence="6" id="KW-0175">Coiled coil</keyword>
<organism evidence="11">
    <name type="scientific">Albugo laibachii Nc14</name>
    <dbReference type="NCBI Taxonomy" id="890382"/>
    <lineage>
        <taxon>Eukaryota</taxon>
        <taxon>Sar</taxon>
        <taxon>Stramenopiles</taxon>
        <taxon>Oomycota</taxon>
        <taxon>Peronosporomycetes</taxon>
        <taxon>Albuginales</taxon>
        <taxon>Albuginaceae</taxon>
        <taxon>Albugo</taxon>
    </lineage>
</organism>
<keyword evidence="8" id="KW-0966">Cell projection</keyword>